<evidence type="ECO:0000313" key="7">
    <source>
        <dbReference type="EMBL" id="VEU34609.1"/>
    </source>
</evidence>
<dbReference type="PROSITE" id="PS50865">
    <property type="entry name" value="ZF_MYND_2"/>
    <property type="match status" value="1"/>
</dbReference>
<evidence type="ECO:0000313" key="8">
    <source>
        <dbReference type="Proteomes" id="UP000291116"/>
    </source>
</evidence>
<evidence type="ECO:0000256" key="3">
    <source>
        <dbReference type="ARBA" id="ARBA00022833"/>
    </source>
</evidence>
<gene>
    <name evidence="7" type="ORF">PSNMU_V1.4_AUG-EV-PASAV3_0013220</name>
</gene>
<feature type="compositionally biased region" description="Basic and acidic residues" evidence="5">
    <location>
        <begin position="420"/>
        <end position="430"/>
    </location>
</feature>
<evidence type="ECO:0000256" key="2">
    <source>
        <dbReference type="ARBA" id="ARBA00022771"/>
    </source>
</evidence>
<dbReference type="EMBL" id="CAACVS010000034">
    <property type="protein sequence ID" value="VEU34609.1"/>
    <property type="molecule type" value="Genomic_DNA"/>
</dbReference>
<evidence type="ECO:0000259" key="6">
    <source>
        <dbReference type="PROSITE" id="PS50865"/>
    </source>
</evidence>
<keyword evidence="1" id="KW-0479">Metal-binding</keyword>
<dbReference type="OrthoDB" id="438431at2759"/>
<name>A0A448YY15_9STRA</name>
<feature type="region of interest" description="Disordered" evidence="5">
    <location>
        <begin position="184"/>
        <end position="218"/>
    </location>
</feature>
<dbReference type="Proteomes" id="UP000291116">
    <property type="component" value="Unassembled WGS sequence"/>
</dbReference>
<organism evidence="7 8">
    <name type="scientific">Pseudo-nitzschia multistriata</name>
    <dbReference type="NCBI Taxonomy" id="183589"/>
    <lineage>
        <taxon>Eukaryota</taxon>
        <taxon>Sar</taxon>
        <taxon>Stramenopiles</taxon>
        <taxon>Ochrophyta</taxon>
        <taxon>Bacillariophyta</taxon>
        <taxon>Bacillariophyceae</taxon>
        <taxon>Bacillariophycidae</taxon>
        <taxon>Bacillariales</taxon>
        <taxon>Bacillariaceae</taxon>
        <taxon>Pseudo-nitzschia</taxon>
    </lineage>
</organism>
<keyword evidence="8" id="KW-1185">Reference proteome</keyword>
<dbReference type="GO" id="GO:0008270">
    <property type="term" value="F:zinc ion binding"/>
    <property type="evidence" value="ECO:0007669"/>
    <property type="project" value="UniProtKB-KW"/>
</dbReference>
<feature type="compositionally biased region" description="Basic and acidic residues" evidence="5">
    <location>
        <begin position="186"/>
        <end position="199"/>
    </location>
</feature>
<dbReference type="AlphaFoldDB" id="A0A448YY15"/>
<proteinExistence type="predicted"/>
<feature type="compositionally biased region" description="Acidic residues" evidence="5">
    <location>
        <begin position="207"/>
        <end position="216"/>
    </location>
</feature>
<evidence type="ECO:0000256" key="4">
    <source>
        <dbReference type="PROSITE-ProRule" id="PRU00134"/>
    </source>
</evidence>
<evidence type="ECO:0000256" key="1">
    <source>
        <dbReference type="ARBA" id="ARBA00022723"/>
    </source>
</evidence>
<sequence>MHLTTASTVTLTLYSDWHFCSGCGFPRAKDGKTAGKCAERETVNDVATKQEGAEQRRVCQKKLSICRRCKTAAYHDSECQRIHWKRGHRYDCNKLAKAIQPLKDIIASFEHHRDVTRGNRRPQRYWWDLLDPRDAAYSNRLWKESAVRWNRYGEYLEAMEGFQTALAQTGKMWNDHSVTIANNAHDTSHLEKTQDDKRSLSSSPVQDGDDGTDDDNSSISSGIHLARKLLFCAYCEADGNQIQSARSRLAQCVSILLEGCCSSSLLSPSDPNNRELQKRQQLQKTINPLLDDAWMELMLSYEEEKSPEVRRIARHVAHMAIQSSRRPGSLYRCEWKDPLQRPGYMAVLGTICDRNGTKLHPFQSSVMMQPYIPPEAHPSWCETLESNWETIAKELSELVAAGKASSKQRWAAVGSGDRGSGGDDHRVVSA</sequence>
<keyword evidence="2 4" id="KW-0863">Zinc-finger</keyword>
<evidence type="ECO:0000256" key="5">
    <source>
        <dbReference type="SAM" id="MobiDB-lite"/>
    </source>
</evidence>
<reference evidence="7 8" key="1">
    <citation type="submission" date="2019-01" db="EMBL/GenBank/DDBJ databases">
        <authorList>
            <person name="Ferrante I. M."/>
        </authorList>
    </citation>
    <scope>NUCLEOTIDE SEQUENCE [LARGE SCALE GENOMIC DNA]</scope>
    <source>
        <strain evidence="7 8">B856</strain>
    </source>
</reference>
<dbReference type="Gene3D" id="6.10.140.2220">
    <property type="match status" value="1"/>
</dbReference>
<feature type="domain" description="MYND-type" evidence="6">
    <location>
        <begin position="20"/>
        <end position="92"/>
    </location>
</feature>
<feature type="region of interest" description="Disordered" evidence="5">
    <location>
        <begin position="404"/>
        <end position="430"/>
    </location>
</feature>
<accession>A0A448YY15</accession>
<keyword evidence="3" id="KW-0862">Zinc</keyword>
<protein>
    <recommendedName>
        <fullName evidence="6">MYND-type domain-containing protein</fullName>
    </recommendedName>
</protein>
<dbReference type="SUPFAM" id="SSF144232">
    <property type="entry name" value="HIT/MYND zinc finger-like"/>
    <property type="match status" value="1"/>
</dbReference>
<dbReference type="InterPro" id="IPR002893">
    <property type="entry name" value="Znf_MYND"/>
</dbReference>